<gene>
    <name evidence="10" type="ORF">GCM10010151_52410</name>
</gene>
<keyword evidence="4" id="KW-0312">Gluconeogenesis</keyword>
<protein>
    <recommendedName>
        <fullName evidence="3">phosphoenolpyruvate carboxykinase (ATP)</fullName>
        <ecNumber evidence="3">4.1.1.49</ecNumber>
    </recommendedName>
</protein>
<dbReference type="Proteomes" id="UP001501822">
    <property type="component" value="Unassembled WGS sequence"/>
</dbReference>
<dbReference type="EMBL" id="BAAABM010000047">
    <property type="protein sequence ID" value="GAA0356301.1"/>
    <property type="molecule type" value="Genomic_DNA"/>
</dbReference>
<dbReference type="InterPro" id="IPR001272">
    <property type="entry name" value="PEP_carboxykinase_ATP"/>
</dbReference>
<dbReference type="InterPro" id="IPR008210">
    <property type="entry name" value="PEP_carboxykinase_N"/>
</dbReference>
<evidence type="ECO:0000256" key="7">
    <source>
        <dbReference type="ARBA" id="ARBA00022840"/>
    </source>
</evidence>
<keyword evidence="6" id="KW-0210">Decarboxylase</keyword>
<dbReference type="RefSeq" id="WP_252802158.1">
    <property type="nucleotide sequence ID" value="NZ_BAAABM010000047.1"/>
</dbReference>
<dbReference type="InterPro" id="IPR013035">
    <property type="entry name" value="PEP_carboxykinase_C"/>
</dbReference>
<dbReference type="EC" id="4.1.1.49" evidence="3"/>
<comment type="catalytic activity">
    <reaction evidence="9">
        <text>oxaloacetate + ATP = phosphoenolpyruvate + ADP + CO2</text>
        <dbReference type="Rhea" id="RHEA:18617"/>
        <dbReference type="ChEBI" id="CHEBI:16452"/>
        <dbReference type="ChEBI" id="CHEBI:16526"/>
        <dbReference type="ChEBI" id="CHEBI:30616"/>
        <dbReference type="ChEBI" id="CHEBI:58702"/>
        <dbReference type="ChEBI" id="CHEBI:456216"/>
        <dbReference type="EC" id="4.1.1.49"/>
    </reaction>
</comment>
<comment type="pathway">
    <text evidence="1">Carbohydrate biosynthesis; gluconeogenesis.</text>
</comment>
<evidence type="ECO:0000313" key="11">
    <source>
        <dbReference type="Proteomes" id="UP001501822"/>
    </source>
</evidence>
<dbReference type="PANTHER" id="PTHR30031">
    <property type="entry name" value="PHOSPHOENOLPYRUVATE CARBOXYKINASE ATP"/>
    <property type="match status" value="1"/>
</dbReference>
<reference evidence="10 11" key="1">
    <citation type="journal article" date="2019" name="Int. J. Syst. Evol. Microbiol.">
        <title>The Global Catalogue of Microorganisms (GCM) 10K type strain sequencing project: providing services to taxonomists for standard genome sequencing and annotation.</title>
        <authorList>
            <consortium name="The Broad Institute Genomics Platform"/>
            <consortium name="The Broad Institute Genome Sequencing Center for Infectious Disease"/>
            <person name="Wu L."/>
            <person name="Ma J."/>
        </authorList>
    </citation>
    <scope>NUCLEOTIDE SEQUENCE [LARGE SCALE GENOMIC DNA]</scope>
    <source>
        <strain evidence="10 11">JCM 3146</strain>
    </source>
</reference>
<evidence type="ECO:0000256" key="2">
    <source>
        <dbReference type="ARBA" id="ARBA00006052"/>
    </source>
</evidence>
<dbReference type="PIRSF" id="PIRSF006294">
    <property type="entry name" value="PEP_crbxkin"/>
    <property type="match status" value="1"/>
</dbReference>
<keyword evidence="8" id="KW-0456">Lyase</keyword>
<dbReference type="Pfam" id="PF01293">
    <property type="entry name" value="PEPCK_ATP"/>
    <property type="match status" value="1"/>
</dbReference>
<keyword evidence="7" id="KW-0067">ATP-binding</keyword>
<evidence type="ECO:0000256" key="4">
    <source>
        <dbReference type="ARBA" id="ARBA00022432"/>
    </source>
</evidence>
<keyword evidence="11" id="KW-1185">Reference proteome</keyword>
<comment type="caution">
    <text evidence="10">The sequence shown here is derived from an EMBL/GenBank/DDBJ whole genome shotgun (WGS) entry which is preliminary data.</text>
</comment>
<dbReference type="Gene3D" id="2.170.8.10">
    <property type="entry name" value="Phosphoenolpyruvate Carboxykinase, domain 2"/>
    <property type="match status" value="1"/>
</dbReference>
<dbReference type="NCBIfam" id="NF006821">
    <property type="entry name" value="PRK09344.1-3"/>
    <property type="match status" value="1"/>
</dbReference>
<evidence type="ECO:0000256" key="6">
    <source>
        <dbReference type="ARBA" id="ARBA00022793"/>
    </source>
</evidence>
<comment type="similarity">
    <text evidence="2">Belongs to the phosphoenolpyruvate carboxykinase (ATP) family.</text>
</comment>
<evidence type="ECO:0000256" key="1">
    <source>
        <dbReference type="ARBA" id="ARBA00004742"/>
    </source>
</evidence>
<accession>A0ABN0X6G8</accession>
<dbReference type="Gene3D" id="3.40.449.10">
    <property type="entry name" value="Phosphoenolpyruvate Carboxykinase, domain 1"/>
    <property type="match status" value="1"/>
</dbReference>
<evidence type="ECO:0000256" key="5">
    <source>
        <dbReference type="ARBA" id="ARBA00022741"/>
    </source>
</evidence>
<evidence type="ECO:0000313" key="10">
    <source>
        <dbReference type="EMBL" id="GAA0356301.1"/>
    </source>
</evidence>
<proteinExistence type="inferred from homology"/>
<evidence type="ECO:0000256" key="8">
    <source>
        <dbReference type="ARBA" id="ARBA00023239"/>
    </source>
</evidence>
<keyword evidence="5" id="KW-0547">Nucleotide-binding</keyword>
<name>A0ABN0X6G8_9ACTN</name>
<dbReference type="Gene3D" id="3.90.228.20">
    <property type="match status" value="1"/>
</dbReference>
<evidence type="ECO:0000256" key="9">
    <source>
        <dbReference type="ARBA" id="ARBA00047371"/>
    </source>
</evidence>
<organism evidence="10 11">
    <name type="scientific">Actinoallomurus spadix</name>
    <dbReference type="NCBI Taxonomy" id="79912"/>
    <lineage>
        <taxon>Bacteria</taxon>
        <taxon>Bacillati</taxon>
        <taxon>Actinomycetota</taxon>
        <taxon>Actinomycetes</taxon>
        <taxon>Streptosporangiales</taxon>
        <taxon>Thermomonosporaceae</taxon>
        <taxon>Actinoallomurus</taxon>
    </lineage>
</organism>
<dbReference type="SUPFAM" id="SSF68923">
    <property type="entry name" value="PEP carboxykinase N-terminal domain"/>
    <property type="match status" value="1"/>
</dbReference>
<sequence length="511" mass="56466">MAYEVKAGSVEWNPTAARLRELTEKMPNSQVTEFGNVVVKARVDSRSAKSTYIVDDSTNTTKQTITRAEYDRVAAAQDDHLAGRDVVVVDGYIGSDPGFRTRARLVIEASNANIAGMQKQLFYPVDEDYDPATWEPDTTVVYTPNLPMEGYPNDRLIAVDLNAGITRVFNSDYFGESKKGGLRMWNNIVYERGGLSLHAGCKVIPVGGENKTVLIVGLSGTGKTTTTFTTQLGSKPVQDDFIALMPGGRVYTTENGCFAKTFGLDPEFEPTIYHATVKPDAYLENVSVDADGKVDFFDTSYTKNGRTTWPFKYVDPWPADKVEPAEFLLILNRNENIVPGVARLDRAQAAAYFMLGETTGTSAGGKDEDGKFLRVPGTNPFFPRDMADMGNRMLELLDSHELKVFVLNTGRVGGGEGDDRGKKVKIPHSSAIVQAIVEGTIEWEDDPDFGYEIASSVPGIDDLEILQPRRLYERQGRMEEYDAMVERLKAERREYLSSFTGLDEAIVKSIG</sequence>
<dbReference type="PANTHER" id="PTHR30031:SF0">
    <property type="entry name" value="PHOSPHOENOLPYRUVATE CARBOXYKINASE (ATP)"/>
    <property type="match status" value="1"/>
</dbReference>
<evidence type="ECO:0000256" key="3">
    <source>
        <dbReference type="ARBA" id="ARBA00012363"/>
    </source>
</evidence>
<dbReference type="SUPFAM" id="SSF53795">
    <property type="entry name" value="PEP carboxykinase-like"/>
    <property type="match status" value="1"/>
</dbReference>